<protein>
    <submittedName>
        <fullName evidence="3">LLM class F420-dependent oxidoreductase</fullName>
    </submittedName>
</protein>
<reference evidence="3 4" key="1">
    <citation type="submission" date="2021-01" db="EMBL/GenBank/DDBJ databases">
        <title>Whole genome shotgun sequence of Planotetraspora kaengkrachanensis NBRC 104272.</title>
        <authorList>
            <person name="Komaki H."/>
            <person name="Tamura T."/>
        </authorList>
    </citation>
    <scope>NUCLEOTIDE SEQUENCE [LARGE SCALE GENOMIC DNA]</scope>
    <source>
        <strain evidence="3 4">NBRC 104272</strain>
    </source>
</reference>
<dbReference type="SUPFAM" id="SSF51679">
    <property type="entry name" value="Bacterial luciferase-like"/>
    <property type="match status" value="1"/>
</dbReference>
<organism evidence="3 4">
    <name type="scientific">Planotetraspora kaengkrachanensis</name>
    <dbReference type="NCBI Taxonomy" id="575193"/>
    <lineage>
        <taxon>Bacteria</taxon>
        <taxon>Bacillati</taxon>
        <taxon>Actinomycetota</taxon>
        <taxon>Actinomycetes</taxon>
        <taxon>Streptosporangiales</taxon>
        <taxon>Streptosporangiaceae</taxon>
        <taxon>Planotetraspora</taxon>
    </lineage>
</organism>
<keyword evidence="1" id="KW-0560">Oxidoreductase</keyword>
<dbReference type="PANTHER" id="PTHR43244">
    <property type="match status" value="1"/>
</dbReference>
<evidence type="ECO:0000313" key="3">
    <source>
        <dbReference type="EMBL" id="GIG84120.1"/>
    </source>
</evidence>
<dbReference type="RefSeq" id="WP_203887403.1">
    <property type="nucleotide sequence ID" value="NZ_BAABHH010000032.1"/>
</dbReference>
<dbReference type="Proteomes" id="UP000630097">
    <property type="component" value="Unassembled WGS sequence"/>
</dbReference>
<keyword evidence="4" id="KW-1185">Reference proteome</keyword>
<accession>A0A8J3PZT2</accession>
<sequence length="305" mass="32531">MELGIALPTSGRLAAPANIAHVAQEAERIGYDSLWTYERLLRPYAELPQPDGSTARVPEVYRLTFEPLETLSYVAALTKQIKLGTSVVDALLHPPVVLARRFATLDQFSGGRVIAGLGQGWMPQEFDTANVPMRRKGAGMDEAVAAMRACWGPDPVEFQGRFYRIAASEVNPKPVQKRLPILLGAMTPAGVRRAGRIADGLNPIAVSPEVVRGLVSAFHDAAREAGRDPSTLTVVARANVPLVREPIGDGRPFLGGSPRQIADDITRLDGTGVDHLIIANVAAPGDVKEAVGLLEELKAATGEAA</sequence>
<name>A0A8J3PZT2_9ACTN</name>
<dbReference type="InterPro" id="IPR050564">
    <property type="entry name" value="F420-G6PD/mer"/>
</dbReference>
<dbReference type="Pfam" id="PF00296">
    <property type="entry name" value="Bac_luciferase"/>
    <property type="match status" value="1"/>
</dbReference>
<dbReference type="NCBIfam" id="TIGR03619">
    <property type="entry name" value="F420_Rv2161c"/>
    <property type="match status" value="1"/>
</dbReference>
<dbReference type="EMBL" id="BONV01000047">
    <property type="protein sequence ID" value="GIG84120.1"/>
    <property type="molecule type" value="Genomic_DNA"/>
</dbReference>
<evidence type="ECO:0000256" key="1">
    <source>
        <dbReference type="ARBA" id="ARBA00023002"/>
    </source>
</evidence>
<dbReference type="Gene3D" id="3.20.20.30">
    <property type="entry name" value="Luciferase-like domain"/>
    <property type="match status" value="1"/>
</dbReference>
<dbReference type="AlphaFoldDB" id="A0A8J3PZT2"/>
<dbReference type="PANTHER" id="PTHR43244:SF1">
    <property type="entry name" value="5,10-METHYLENETETRAHYDROMETHANOPTERIN REDUCTASE"/>
    <property type="match status" value="1"/>
</dbReference>
<evidence type="ECO:0000259" key="2">
    <source>
        <dbReference type="Pfam" id="PF00296"/>
    </source>
</evidence>
<comment type="caution">
    <text evidence="3">The sequence shown here is derived from an EMBL/GenBank/DDBJ whole genome shotgun (WGS) entry which is preliminary data.</text>
</comment>
<dbReference type="InterPro" id="IPR019921">
    <property type="entry name" value="Lucif-like_OxRdtase_Rv2161c"/>
</dbReference>
<dbReference type="InterPro" id="IPR011251">
    <property type="entry name" value="Luciferase-like_dom"/>
</dbReference>
<dbReference type="GO" id="GO:0016705">
    <property type="term" value="F:oxidoreductase activity, acting on paired donors, with incorporation or reduction of molecular oxygen"/>
    <property type="evidence" value="ECO:0007669"/>
    <property type="project" value="InterPro"/>
</dbReference>
<feature type="domain" description="Luciferase-like" evidence="2">
    <location>
        <begin position="8"/>
        <end position="240"/>
    </location>
</feature>
<proteinExistence type="predicted"/>
<evidence type="ECO:0000313" key="4">
    <source>
        <dbReference type="Proteomes" id="UP000630097"/>
    </source>
</evidence>
<gene>
    <name evidence="3" type="ORF">Pka01_72470</name>
</gene>
<dbReference type="InterPro" id="IPR036661">
    <property type="entry name" value="Luciferase-like_sf"/>
</dbReference>